<feature type="transmembrane region" description="Helical" evidence="1">
    <location>
        <begin position="141"/>
        <end position="162"/>
    </location>
</feature>
<keyword evidence="3" id="KW-1185">Reference proteome</keyword>
<sequence length="269" mass="29288">MNFLVLLLVGLILLWSPWRRGYPRDLLASWVSRAVNLGRGWRSVLAVLSLLLPAALLLWLARGLAYGFFTLLLHVALLLCCVGRQDPLRSMTAGFAAAWQRDDQAAAALVAEQQLGVVDEDGAGLLRRVSQRMAAASLQDYFAPAFWYLLLGPLGALAYRLLELTRQQWEHSASPPAGILVHALEWIPARLLALSLALVGQYDHTLRALRGQAAVWEISGGELVSRCAAAALTPPAAEAGIALLEETRQLMIRALLAWAVIIAFLSLLG</sequence>
<feature type="transmembrane region" description="Helical" evidence="1">
    <location>
        <begin position="43"/>
        <end position="61"/>
    </location>
</feature>
<evidence type="ECO:0000313" key="2">
    <source>
        <dbReference type="EMBL" id="GGJ00051.1"/>
    </source>
</evidence>
<gene>
    <name evidence="2" type="ORF">GCM10009083_15980</name>
</gene>
<keyword evidence="1" id="KW-1133">Transmembrane helix</keyword>
<comment type="caution">
    <text evidence="2">The sequence shown here is derived from an EMBL/GenBank/DDBJ whole genome shotgun (WGS) entry which is preliminary data.</text>
</comment>
<reference evidence="3" key="1">
    <citation type="journal article" date="2019" name="Int. J. Syst. Evol. Microbiol.">
        <title>The Global Catalogue of Microorganisms (GCM) 10K type strain sequencing project: providing services to taxonomists for standard genome sequencing and annotation.</title>
        <authorList>
            <consortium name="The Broad Institute Genomics Platform"/>
            <consortium name="The Broad Institute Genome Sequencing Center for Infectious Disease"/>
            <person name="Wu L."/>
            <person name="Ma J."/>
        </authorList>
    </citation>
    <scope>NUCLEOTIDE SEQUENCE [LARGE SCALE GENOMIC DNA]</scope>
    <source>
        <strain evidence="3">JCM 11590</strain>
    </source>
</reference>
<dbReference type="InterPro" id="IPR052966">
    <property type="entry name" value="Beta-lactamase_Reg"/>
</dbReference>
<organism evidence="2 3">
    <name type="scientific">Halopseudomonas pertucinogena</name>
    <dbReference type="NCBI Taxonomy" id="86175"/>
    <lineage>
        <taxon>Bacteria</taxon>
        <taxon>Pseudomonadati</taxon>
        <taxon>Pseudomonadota</taxon>
        <taxon>Gammaproteobacteria</taxon>
        <taxon>Pseudomonadales</taxon>
        <taxon>Pseudomonadaceae</taxon>
        <taxon>Halopseudomonas</taxon>
    </lineage>
</organism>
<name>A0ABQ2CP86_9GAMM</name>
<dbReference type="Proteomes" id="UP000633263">
    <property type="component" value="Unassembled WGS sequence"/>
</dbReference>
<dbReference type="PANTHER" id="PTHR38684">
    <property type="entry name" value="PROTEIN AMPE"/>
    <property type="match status" value="1"/>
</dbReference>
<feature type="transmembrane region" description="Helical" evidence="1">
    <location>
        <begin position="250"/>
        <end position="268"/>
    </location>
</feature>
<protein>
    <recommendedName>
        <fullName evidence="4">AmpE protein</fullName>
    </recommendedName>
</protein>
<keyword evidence="1" id="KW-0472">Membrane</keyword>
<dbReference type="Pfam" id="PF17113">
    <property type="entry name" value="AmpE"/>
    <property type="match status" value="1"/>
</dbReference>
<accession>A0ABQ2CP86</accession>
<keyword evidence="1" id="KW-0812">Transmembrane</keyword>
<proteinExistence type="predicted"/>
<dbReference type="EMBL" id="BMNN01000003">
    <property type="protein sequence ID" value="GGJ00051.1"/>
    <property type="molecule type" value="Genomic_DNA"/>
</dbReference>
<dbReference type="PANTHER" id="PTHR38684:SF1">
    <property type="entry name" value="PROTEIN AMPE"/>
    <property type="match status" value="1"/>
</dbReference>
<evidence type="ECO:0000256" key="1">
    <source>
        <dbReference type="SAM" id="Phobius"/>
    </source>
</evidence>
<evidence type="ECO:0008006" key="4">
    <source>
        <dbReference type="Google" id="ProtNLM"/>
    </source>
</evidence>
<dbReference type="RefSeq" id="WP_188636114.1">
    <property type="nucleotide sequence ID" value="NZ_BMNN01000003.1"/>
</dbReference>
<dbReference type="InterPro" id="IPR031347">
    <property type="entry name" value="AmpE"/>
</dbReference>
<evidence type="ECO:0000313" key="3">
    <source>
        <dbReference type="Proteomes" id="UP000633263"/>
    </source>
</evidence>
<feature type="transmembrane region" description="Helical" evidence="1">
    <location>
        <begin position="68"/>
        <end position="85"/>
    </location>
</feature>